<dbReference type="PIRSF" id="PIRSF038800">
    <property type="entry name" value="KYNU"/>
    <property type="match status" value="1"/>
</dbReference>
<comment type="pathway">
    <text evidence="4 6">Cofactor biosynthesis; NAD(+) biosynthesis; quinolinate from L-kynurenine: step 2/3.</text>
</comment>
<dbReference type="PANTHER" id="PTHR14084:SF0">
    <property type="entry name" value="KYNURENINASE"/>
    <property type="match status" value="1"/>
</dbReference>
<dbReference type="GO" id="GO:0030170">
    <property type="term" value="F:pyridoxal phosphate binding"/>
    <property type="evidence" value="ECO:0007669"/>
    <property type="project" value="UniProtKB-UniRule"/>
</dbReference>
<dbReference type="GO" id="GO:0009435">
    <property type="term" value="P:NAD+ biosynthetic process"/>
    <property type="evidence" value="ECO:0007669"/>
    <property type="project" value="UniProtKB-UniRule"/>
</dbReference>
<feature type="binding site" evidence="4">
    <location>
        <begin position="130"/>
        <end position="133"/>
    </location>
    <ligand>
        <name>pyridoxal 5'-phosphate</name>
        <dbReference type="ChEBI" id="CHEBI:597326"/>
    </ligand>
</feature>
<keyword evidence="2 4" id="KW-0378">Hydrolase</keyword>
<dbReference type="SUPFAM" id="SSF53383">
    <property type="entry name" value="PLP-dependent transferases"/>
    <property type="match status" value="1"/>
</dbReference>
<dbReference type="GO" id="GO:0097053">
    <property type="term" value="P:L-kynurenine catabolic process"/>
    <property type="evidence" value="ECO:0007669"/>
    <property type="project" value="UniProtKB-UniRule"/>
</dbReference>
<feature type="binding site" evidence="4">
    <location>
        <position position="98"/>
    </location>
    <ligand>
        <name>pyridoxal 5'-phosphate</name>
        <dbReference type="ChEBI" id="CHEBI:597326"/>
    </ligand>
</feature>
<dbReference type="AlphaFoldDB" id="A0A918K2Y0"/>
<comment type="function">
    <text evidence="4 6">Catalyzes the cleavage of L-kynurenine (L-Kyn) and L-3-hydroxykynurenine (L-3OHKyn) into anthranilic acid (AA) and 3-hydroxyanthranilic acid (3-OHAA), respectively.</text>
</comment>
<proteinExistence type="inferred from homology"/>
<feature type="binding site" evidence="4">
    <location>
        <position position="256"/>
    </location>
    <ligand>
        <name>pyridoxal 5'-phosphate</name>
        <dbReference type="ChEBI" id="CHEBI:597326"/>
    </ligand>
</feature>
<dbReference type="NCBIfam" id="TIGR01814">
    <property type="entry name" value="kynureninase"/>
    <property type="match status" value="1"/>
</dbReference>
<dbReference type="GO" id="GO:0030429">
    <property type="term" value="F:kynureninase activity"/>
    <property type="evidence" value="ECO:0007669"/>
    <property type="project" value="UniProtKB-UniRule"/>
</dbReference>
<dbReference type="HAMAP" id="MF_01970">
    <property type="entry name" value="Kynureninase"/>
    <property type="match status" value="1"/>
</dbReference>
<gene>
    <name evidence="4 7" type="primary">kynU</name>
    <name evidence="7" type="ORF">GCM10007392_11510</name>
</gene>
<dbReference type="GO" id="GO:0019441">
    <property type="term" value="P:L-tryptophan catabolic process to kynurenine"/>
    <property type="evidence" value="ECO:0007669"/>
    <property type="project" value="TreeGrafter"/>
</dbReference>
<keyword evidence="1 4" id="KW-0662">Pyridine nucleotide biosynthesis</keyword>
<comment type="catalytic activity">
    <reaction evidence="4 6">
        <text>L-kynurenine + H2O = anthranilate + L-alanine + H(+)</text>
        <dbReference type="Rhea" id="RHEA:16813"/>
        <dbReference type="ChEBI" id="CHEBI:15377"/>
        <dbReference type="ChEBI" id="CHEBI:15378"/>
        <dbReference type="ChEBI" id="CHEBI:16567"/>
        <dbReference type="ChEBI" id="CHEBI:57959"/>
        <dbReference type="ChEBI" id="CHEBI:57972"/>
        <dbReference type="EC" id="3.7.1.3"/>
    </reaction>
</comment>
<feature type="binding site" evidence="4">
    <location>
        <position position="282"/>
    </location>
    <ligand>
        <name>pyridoxal 5'-phosphate</name>
        <dbReference type="ChEBI" id="CHEBI:597326"/>
    </ligand>
</feature>
<comment type="pathway">
    <text evidence="4 6">Amino-acid degradation; L-kynurenine degradation; L-alanine and anthranilate from L-kynurenine: step 1/1.</text>
</comment>
<feature type="binding site" evidence="4">
    <location>
        <position position="172"/>
    </location>
    <ligand>
        <name>pyridoxal 5'-phosphate</name>
        <dbReference type="ChEBI" id="CHEBI:597326"/>
    </ligand>
</feature>
<dbReference type="PANTHER" id="PTHR14084">
    <property type="entry name" value="KYNURENINASE"/>
    <property type="match status" value="1"/>
</dbReference>
<feature type="binding site" evidence="4">
    <location>
        <position position="201"/>
    </location>
    <ligand>
        <name>pyridoxal 5'-phosphate</name>
        <dbReference type="ChEBI" id="CHEBI:597326"/>
    </ligand>
</feature>
<feature type="modified residue" description="N6-(pyridoxal phosphate)lysine" evidence="4">
    <location>
        <position position="227"/>
    </location>
</feature>
<dbReference type="InterPro" id="IPR015422">
    <property type="entry name" value="PyrdxlP-dep_Trfase_small"/>
</dbReference>
<evidence type="ECO:0000256" key="1">
    <source>
        <dbReference type="ARBA" id="ARBA00022642"/>
    </source>
</evidence>
<dbReference type="EMBL" id="BMXR01000002">
    <property type="protein sequence ID" value="GGX46148.1"/>
    <property type="molecule type" value="Genomic_DNA"/>
</dbReference>
<feature type="binding site" evidence="4">
    <location>
        <position position="99"/>
    </location>
    <ligand>
        <name>pyridoxal 5'-phosphate</name>
        <dbReference type="ChEBI" id="CHEBI:597326"/>
    </ligand>
</feature>
<dbReference type="GO" id="GO:0019805">
    <property type="term" value="P:quinolinate biosynthetic process"/>
    <property type="evidence" value="ECO:0007669"/>
    <property type="project" value="UniProtKB-UniRule"/>
</dbReference>
<dbReference type="InterPro" id="IPR010111">
    <property type="entry name" value="Kynureninase"/>
</dbReference>
<evidence type="ECO:0000313" key="8">
    <source>
        <dbReference type="Proteomes" id="UP000626148"/>
    </source>
</evidence>
<comment type="catalytic activity">
    <reaction evidence="6">
        <text>3-hydroxy-L-kynurenine + H2O = 3-hydroxyanthranilate + L-alanine + H(+)</text>
        <dbReference type="Rhea" id="RHEA:25143"/>
        <dbReference type="ChEBI" id="CHEBI:15377"/>
        <dbReference type="ChEBI" id="CHEBI:15378"/>
        <dbReference type="ChEBI" id="CHEBI:36559"/>
        <dbReference type="ChEBI" id="CHEBI:57972"/>
        <dbReference type="ChEBI" id="CHEBI:58125"/>
        <dbReference type="EC" id="3.7.1.3"/>
    </reaction>
</comment>
<accession>A0A918K2Y0</accession>
<dbReference type="GO" id="GO:0005737">
    <property type="term" value="C:cytoplasm"/>
    <property type="evidence" value="ECO:0007669"/>
    <property type="project" value="UniProtKB-UniRule"/>
</dbReference>
<evidence type="ECO:0000256" key="6">
    <source>
        <dbReference type="PIRNR" id="PIRNR038800"/>
    </source>
</evidence>
<evidence type="ECO:0000256" key="2">
    <source>
        <dbReference type="ARBA" id="ARBA00022801"/>
    </source>
</evidence>
<feature type="binding site" evidence="4">
    <location>
        <position position="204"/>
    </location>
    <ligand>
        <name>pyridoxal 5'-phosphate</name>
        <dbReference type="ChEBI" id="CHEBI:597326"/>
    </ligand>
</feature>
<protein>
    <recommendedName>
        <fullName evidence="4 5">Kynureninase</fullName>
        <ecNumber evidence="4 5">3.7.1.3</ecNumber>
    </recommendedName>
    <alternativeName>
        <fullName evidence="4">L-kynurenine hydrolase</fullName>
    </alternativeName>
</protein>
<comment type="cofactor">
    <cofactor evidence="4 6">
        <name>pyridoxal 5'-phosphate</name>
        <dbReference type="ChEBI" id="CHEBI:597326"/>
    </cofactor>
</comment>
<sequence length="416" mass="46455">MPLNRDDLLELDRQDPLADHRDAFDIPEGVIYFDGNSLGALPKAAKGRVREVVEQQWGQGLIRSWNEADWINLPQRLGAKIAPLIGAQPHEVISADSTSVNLFKLAAAALRIQQQTSRERRVILSEPGNFPTDLYMLQGLCDFAAGEPELVTEPADSLIDRIDESTALVVLTHVHYKSGRLHDMTAITRRAHECGALVLWDLSHSTGAVPVELNDVGADFAIGCGYKYLNGGPGAPAFMFVAERHLSTLQQPLSGWFGHESPFDMRDDYAPAPDIRRVLTGTTSVVAASLFEVGLDRFRDVDMFALRKKSMSLTEHFIQLVEERCPNAGFELVSPREPQQRGSQVSFAHPEGYAIVQALIDRGVIGDYRSPDILRFGFAPLYVQYVDLWGAVEHLADIMCNRLWENPQYRHRRQVT</sequence>
<evidence type="ECO:0000256" key="5">
    <source>
        <dbReference type="NCBIfam" id="TIGR01814"/>
    </source>
</evidence>
<dbReference type="Gene3D" id="3.40.640.10">
    <property type="entry name" value="Type I PLP-dependent aspartate aminotransferase-like (Major domain)"/>
    <property type="match status" value="1"/>
</dbReference>
<reference evidence="7" key="2">
    <citation type="submission" date="2020-09" db="EMBL/GenBank/DDBJ databases">
        <authorList>
            <person name="Sun Q."/>
            <person name="Kim S."/>
        </authorList>
    </citation>
    <scope>NUCLEOTIDE SEQUENCE</scope>
    <source>
        <strain evidence="7">KCTC 22169</strain>
    </source>
</reference>
<feature type="binding site" evidence="4">
    <location>
        <position position="226"/>
    </location>
    <ligand>
        <name>pyridoxal 5'-phosphate</name>
        <dbReference type="ChEBI" id="CHEBI:597326"/>
    </ligand>
</feature>
<comment type="caution">
    <text evidence="7">The sequence shown here is derived from an EMBL/GenBank/DDBJ whole genome shotgun (WGS) entry which is preliminary data.</text>
</comment>
<dbReference type="InterPro" id="IPR015421">
    <property type="entry name" value="PyrdxlP-dep_Trfase_major"/>
</dbReference>
<dbReference type="Pfam" id="PF22580">
    <property type="entry name" value="KYNU_C"/>
    <property type="match status" value="1"/>
</dbReference>
<comment type="subunit">
    <text evidence="4 6">Homodimer.</text>
</comment>
<dbReference type="EC" id="3.7.1.3" evidence="4 5"/>
<comment type="similarity">
    <text evidence="4 6">Belongs to the kynureninase family.</text>
</comment>
<evidence type="ECO:0000256" key="3">
    <source>
        <dbReference type="ARBA" id="ARBA00022898"/>
    </source>
</evidence>
<organism evidence="7 8">
    <name type="scientific">Saccharospirillum salsuginis</name>
    <dbReference type="NCBI Taxonomy" id="418750"/>
    <lineage>
        <taxon>Bacteria</taxon>
        <taxon>Pseudomonadati</taxon>
        <taxon>Pseudomonadota</taxon>
        <taxon>Gammaproteobacteria</taxon>
        <taxon>Oceanospirillales</taxon>
        <taxon>Saccharospirillaceae</taxon>
        <taxon>Saccharospirillum</taxon>
    </lineage>
</organism>
<dbReference type="Gene3D" id="3.90.1150.10">
    <property type="entry name" value="Aspartate Aminotransferase, domain 1"/>
    <property type="match status" value="1"/>
</dbReference>
<reference evidence="7" key="1">
    <citation type="journal article" date="2014" name="Int. J. Syst. Evol. Microbiol.">
        <title>Complete genome sequence of Corynebacterium casei LMG S-19264T (=DSM 44701T), isolated from a smear-ripened cheese.</title>
        <authorList>
            <consortium name="US DOE Joint Genome Institute (JGI-PGF)"/>
            <person name="Walter F."/>
            <person name="Albersmeier A."/>
            <person name="Kalinowski J."/>
            <person name="Ruckert C."/>
        </authorList>
    </citation>
    <scope>NUCLEOTIDE SEQUENCE</scope>
    <source>
        <strain evidence="7">KCTC 22169</strain>
    </source>
</reference>
<keyword evidence="3 4" id="KW-0663">Pyridoxal phosphate</keyword>
<dbReference type="RefSeq" id="WP_189607530.1">
    <property type="nucleotide sequence ID" value="NZ_BMXR01000002.1"/>
</dbReference>
<evidence type="ECO:0000313" key="7">
    <source>
        <dbReference type="EMBL" id="GGX46148.1"/>
    </source>
</evidence>
<evidence type="ECO:0000256" key="4">
    <source>
        <dbReference type="HAMAP-Rule" id="MF_01970"/>
    </source>
</evidence>
<keyword evidence="8" id="KW-1185">Reference proteome</keyword>
<dbReference type="InterPro" id="IPR015424">
    <property type="entry name" value="PyrdxlP-dep_Trfase"/>
</dbReference>
<name>A0A918K2Y0_9GAMM</name>
<dbReference type="Proteomes" id="UP000626148">
    <property type="component" value="Unassembled WGS sequence"/>
</dbReference>
<dbReference type="GO" id="GO:0043420">
    <property type="term" value="P:anthranilate metabolic process"/>
    <property type="evidence" value="ECO:0007669"/>
    <property type="project" value="TreeGrafter"/>
</dbReference>